<dbReference type="AlphaFoldDB" id="A0A6I4SN65"/>
<gene>
    <name evidence="3" type="ORF">GRI36_05115</name>
</gene>
<dbReference type="Pfam" id="PF20434">
    <property type="entry name" value="BD-FAE"/>
    <property type="match status" value="1"/>
</dbReference>
<dbReference type="SUPFAM" id="SSF53474">
    <property type="entry name" value="alpha/beta-Hydrolases"/>
    <property type="match status" value="1"/>
</dbReference>
<proteinExistence type="predicted"/>
<reference evidence="3 4" key="1">
    <citation type="submission" date="2019-12" db="EMBL/GenBank/DDBJ databases">
        <title>Genomic-based taxomic classification of the family Erythrobacteraceae.</title>
        <authorList>
            <person name="Xu L."/>
        </authorList>
    </citation>
    <scope>NUCLEOTIDE SEQUENCE [LARGE SCALE GENOMIC DNA]</scope>
    <source>
        <strain evidence="3 4">JCM 17802</strain>
    </source>
</reference>
<dbReference type="EMBL" id="WTYS01000001">
    <property type="protein sequence ID" value="MXO56257.1"/>
    <property type="molecule type" value="Genomic_DNA"/>
</dbReference>
<dbReference type="InterPro" id="IPR050300">
    <property type="entry name" value="GDXG_lipolytic_enzyme"/>
</dbReference>
<keyword evidence="1 3" id="KW-0378">Hydrolase</keyword>
<dbReference type="Proteomes" id="UP000468943">
    <property type="component" value="Unassembled WGS sequence"/>
</dbReference>
<evidence type="ECO:0000313" key="4">
    <source>
        <dbReference type="Proteomes" id="UP000468943"/>
    </source>
</evidence>
<keyword evidence="4" id="KW-1185">Reference proteome</keyword>
<dbReference type="GO" id="GO:0016787">
    <property type="term" value="F:hydrolase activity"/>
    <property type="evidence" value="ECO:0007669"/>
    <property type="project" value="UniProtKB-KW"/>
</dbReference>
<sequence>MIMRQAWLSSQVLSRVEPNGQAASVWRFFAGALFPIQLGSRGVRRIKNIAYGPEGRKHLLDIYLPKGPATAPMPVLLHVHGGGWIVGSKHQQAQPLIQYMASQGWLVIDINYRLAPWNRMPVMIQDVIRAVAWTKANITSYNGDPDFVALTGGSAGGHLVALAALASNVDGLRPELGDADCTVDACIPVYGLYDLLDQNQAMEVGVGEIRSFMTRFVMPKSYSEDAALWEKISPINHISPSAPPMLILHGQHDSLADLESAKAFAESLSRISKNKVTFVDLPGQQHAYDCAYSPPAPEHARAVHRFLESVRKDKQR</sequence>
<dbReference type="InterPro" id="IPR049492">
    <property type="entry name" value="BD-FAE-like_dom"/>
</dbReference>
<feature type="domain" description="BD-FAE-like" evidence="2">
    <location>
        <begin position="60"/>
        <end position="268"/>
    </location>
</feature>
<protein>
    <submittedName>
        <fullName evidence="3">Alpha/beta hydrolase fold domain-containing protein</fullName>
    </submittedName>
</protein>
<dbReference type="PANTHER" id="PTHR48081">
    <property type="entry name" value="AB HYDROLASE SUPERFAMILY PROTEIN C4A8.06C"/>
    <property type="match status" value="1"/>
</dbReference>
<comment type="caution">
    <text evidence="3">The sequence shown here is derived from an EMBL/GenBank/DDBJ whole genome shotgun (WGS) entry which is preliminary data.</text>
</comment>
<dbReference type="Gene3D" id="3.40.50.1820">
    <property type="entry name" value="alpha/beta hydrolase"/>
    <property type="match status" value="1"/>
</dbReference>
<evidence type="ECO:0000256" key="1">
    <source>
        <dbReference type="ARBA" id="ARBA00022801"/>
    </source>
</evidence>
<dbReference type="InterPro" id="IPR029058">
    <property type="entry name" value="AB_hydrolase_fold"/>
</dbReference>
<evidence type="ECO:0000313" key="3">
    <source>
        <dbReference type="EMBL" id="MXO56257.1"/>
    </source>
</evidence>
<evidence type="ECO:0000259" key="2">
    <source>
        <dbReference type="Pfam" id="PF20434"/>
    </source>
</evidence>
<accession>A0A6I4SN65</accession>
<organism evidence="3 4">
    <name type="scientific">Pontixanthobacter gangjinensis</name>
    <dbReference type="NCBI Taxonomy" id="1028742"/>
    <lineage>
        <taxon>Bacteria</taxon>
        <taxon>Pseudomonadati</taxon>
        <taxon>Pseudomonadota</taxon>
        <taxon>Alphaproteobacteria</taxon>
        <taxon>Sphingomonadales</taxon>
        <taxon>Erythrobacteraceae</taxon>
        <taxon>Pontixanthobacter</taxon>
    </lineage>
</organism>
<dbReference type="PANTHER" id="PTHR48081:SF33">
    <property type="entry name" value="KYNURENINE FORMAMIDASE"/>
    <property type="match status" value="1"/>
</dbReference>
<name>A0A6I4SN65_9SPHN</name>